<dbReference type="EMBL" id="JBEOZY010000002">
    <property type="protein sequence ID" value="MER6163630.1"/>
    <property type="molecule type" value="Genomic_DNA"/>
</dbReference>
<comment type="caution">
    <text evidence="3">The sequence shown here is derived from an EMBL/GenBank/DDBJ whole genome shotgun (WGS) entry which is preliminary data.</text>
</comment>
<organism evidence="3 4">
    <name type="scientific">Streptomyces violaceorubidus</name>
    <dbReference type="NCBI Taxonomy" id="284042"/>
    <lineage>
        <taxon>Bacteria</taxon>
        <taxon>Bacillati</taxon>
        <taxon>Actinomycetota</taxon>
        <taxon>Actinomycetes</taxon>
        <taxon>Kitasatosporales</taxon>
        <taxon>Streptomycetaceae</taxon>
        <taxon>Streptomyces</taxon>
    </lineage>
</organism>
<protein>
    <submittedName>
        <fullName evidence="3">DUF397 domain-containing protein</fullName>
    </submittedName>
</protein>
<feature type="region of interest" description="Disordered" evidence="1">
    <location>
        <begin position="1"/>
        <end position="49"/>
    </location>
</feature>
<name>A0ABV1SPH9_9ACTN</name>
<dbReference type="InterPro" id="IPR007278">
    <property type="entry name" value="DUF397"/>
</dbReference>
<evidence type="ECO:0000313" key="3">
    <source>
        <dbReference type="EMBL" id="MER6163630.1"/>
    </source>
</evidence>
<dbReference type="Proteomes" id="UP001496720">
    <property type="component" value="Unassembled WGS sequence"/>
</dbReference>
<dbReference type="Pfam" id="PF04149">
    <property type="entry name" value="DUF397"/>
    <property type="match status" value="1"/>
</dbReference>
<reference evidence="3 4" key="1">
    <citation type="submission" date="2024-06" db="EMBL/GenBank/DDBJ databases">
        <title>The Natural Products Discovery Center: Release of the First 8490 Sequenced Strains for Exploring Actinobacteria Biosynthetic Diversity.</title>
        <authorList>
            <person name="Kalkreuter E."/>
            <person name="Kautsar S.A."/>
            <person name="Yang D."/>
            <person name="Bader C.D."/>
            <person name="Teijaro C.N."/>
            <person name="Fluegel L."/>
            <person name="Davis C.M."/>
            <person name="Simpson J.R."/>
            <person name="Lauterbach L."/>
            <person name="Steele A.D."/>
            <person name="Gui C."/>
            <person name="Meng S."/>
            <person name="Li G."/>
            <person name="Viehrig K."/>
            <person name="Ye F."/>
            <person name="Su P."/>
            <person name="Kiefer A.F."/>
            <person name="Nichols A."/>
            <person name="Cepeda A.J."/>
            <person name="Yan W."/>
            <person name="Fan B."/>
            <person name="Jiang Y."/>
            <person name="Adhikari A."/>
            <person name="Zheng C.-J."/>
            <person name="Schuster L."/>
            <person name="Cowan T.M."/>
            <person name="Smanski M.J."/>
            <person name="Chevrette M.G."/>
            <person name="De Carvalho L.P.S."/>
            <person name="Shen B."/>
        </authorList>
    </citation>
    <scope>NUCLEOTIDE SEQUENCE [LARGE SCALE GENOMIC DNA]</scope>
    <source>
        <strain evidence="3 4">NPDC001615</strain>
    </source>
</reference>
<dbReference type="RefSeq" id="WP_352145778.1">
    <property type="nucleotide sequence ID" value="NZ_JBEOZY010000002.1"/>
</dbReference>
<proteinExistence type="predicted"/>
<keyword evidence="4" id="KW-1185">Reference proteome</keyword>
<gene>
    <name evidence="3" type="ORF">ABT188_03385</name>
</gene>
<evidence type="ECO:0000259" key="2">
    <source>
        <dbReference type="Pfam" id="PF04149"/>
    </source>
</evidence>
<sequence>MHRGDGGNRVEVAYEWRGSSRSGDGGGNRVEAAREPAAVHPRDSTAPQGHLTVVPDAWAAFLGAR</sequence>
<accession>A0ABV1SPH9</accession>
<evidence type="ECO:0000256" key="1">
    <source>
        <dbReference type="SAM" id="MobiDB-lite"/>
    </source>
</evidence>
<evidence type="ECO:0000313" key="4">
    <source>
        <dbReference type="Proteomes" id="UP001496720"/>
    </source>
</evidence>
<feature type="compositionally biased region" description="Basic and acidic residues" evidence="1">
    <location>
        <begin position="1"/>
        <end position="14"/>
    </location>
</feature>
<feature type="domain" description="DUF397" evidence="2">
    <location>
        <begin position="15"/>
        <end position="64"/>
    </location>
</feature>